<dbReference type="Proteomes" id="UP000244069">
    <property type="component" value="Unassembled WGS sequence"/>
</dbReference>
<reference evidence="2 3" key="1">
    <citation type="submission" date="2018-04" db="EMBL/GenBank/DDBJ databases">
        <title>Genomic Encyclopedia of Archaeal and Bacterial Type Strains, Phase II (KMG-II): from individual species to whole genera.</title>
        <authorList>
            <person name="Goeker M."/>
        </authorList>
    </citation>
    <scope>NUCLEOTIDE SEQUENCE [LARGE SCALE GENOMIC DNA]</scope>
    <source>
        <strain evidence="2 3">DSM 29329</strain>
    </source>
</reference>
<gene>
    <name evidence="2" type="ORF">C8N44_101192</name>
</gene>
<dbReference type="EMBL" id="QBKN01000001">
    <property type="protein sequence ID" value="PTX52901.1"/>
    <property type="molecule type" value="Genomic_DNA"/>
</dbReference>
<feature type="transmembrane region" description="Helical" evidence="1">
    <location>
        <begin position="12"/>
        <end position="31"/>
    </location>
</feature>
<protein>
    <submittedName>
        <fullName evidence="2">Uncharacterized protein</fullName>
    </submittedName>
</protein>
<dbReference type="AlphaFoldDB" id="A0A2T6B9Y5"/>
<organism evidence="2 3">
    <name type="scientific">Allosediminivita pacifica</name>
    <dbReference type="NCBI Taxonomy" id="1267769"/>
    <lineage>
        <taxon>Bacteria</taxon>
        <taxon>Pseudomonadati</taxon>
        <taxon>Pseudomonadota</taxon>
        <taxon>Alphaproteobacteria</taxon>
        <taxon>Rhodobacterales</taxon>
        <taxon>Paracoccaceae</taxon>
        <taxon>Allosediminivita</taxon>
    </lineage>
</organism>
<feature type="transmembrane region" description="Helical" evidence="1">
    <location>
        <begin position="72"/>
        <end position="91"/>
    </location>
</feature>
<name>A0A2T6B9Y5_9RHOB</name>
<proteinExistence type="predicted"/>
<keyword evidence="1" id="KW-0812">Transmembrane</keyword>
<keyword evidence="1" id="KW-1133">Transmembrane helix</keyword>
<keyword evidence="3" id="KW-1185">Reference proteome</keyword>
<evidence type="ECO:0000256" key="1">
    <source>
        <dbReference type="SAM" id="Phobius"/>
    </source>
</evidence>
<comment type="caution">
    <text evidence="2">The sequence shown here is derived from an EMBL/GenBank/DDBJ whole genome shotgun (WGS) entry which is preliminary data.</text>
</comment>
<dbReference type="OrthoDB" id="7849442at2"/>
<feature type="transmembrane region" description="Helical" evidence="1">
    <location>
        <begin position="173"/>
        <end position="196"/>
    </location>
</feature>
<sequence length="206" mass="21946">MTFGTTEDRTLVAGLGHFLSVVAITAALYVASHAITALCITPLQSYVLGDATTYASLLYLPHGIRVLSVWFLRWKAVPGLILGGALSEWIFTDPETLRTLAPVLVPSILVGALSTIVIFETLRHLGTSGYAGTGRRVEGRALVVVGLASSLLNSIGQMIVFDSYVSPGSSTGIMLLYAVGDIAGMFAVLFAGLWVYRRGGWRIISL</sequence>
<dbReference type="RefSeq" id="WP_107974279.1">
    <property type="nucleotide sequence ID" value="NZ_BMEZ01000001.1"/>
</dbReference>
<feature type="transmembrane region" description="Helical" evidence="1">
    <location>
        <begin position="142"/>
        <end position="161"/>
    </location>
</feature>
<accession>A0A2T6B9Y5</accession>
<evidence type="ECO:0000313" key="2">
    <source>
        <dbReference type="EMBL" id="PTX52901.1"/>
    </source>
</evidence>
<feature type="transmembrane region" description="Helical" evidence="1">
    <location>
        <begin position="103"/>
        <end position="122"/>
    </location>
</feature>
<keyword evidence="1" id="KW-0472">Membrane</keyword>
<evidence type="ECO:0000313" key="3">
    <source>
        <dbReference type="Proteomes" id="UP000244069"/>
    </source>
</evidence>